<proteinExistence type="inferred from homology"/>
<evidence type="ECO:0000256" key="4">
    <source>
        <dbReference type="ARBA" id="ARBA00022679"/>
    </source>
</evidence>
<evidence type="ECO:0000256" key="3">
    <source>
        <dbReference type="ARBA" id="ARBA00014701"/>
    </source>
</evidence>
<evidence type="ECO:0000256" key="9">
    <source>
        <dbReference type="SAM" id="MobiDB-lite"/>
    </source>
</evidence>
<dbReference type="GO" id="GO:0004340">
    <property type="term" value="F:glucokinase activity"/>
    <property type="evidence" value="ECO:0007669"/>
    <property type="project" value="UniProtKB-EC"/>
</dbReference>
<reference evidence="10 11" key="1">
    <citation type="submission" date="2016-10" db="EMBL/GenBank/DDBJ databases">
        <authorList>
            <person name="de Groot N.N."/>
        </authorList>
    </citation>
    <scope>NUCLEOTIDE SEQUENCE [LARGE SCALE GENOMIC DNA]</scope>
    <source>
        <strain evidence="10 11">DSM 20117</strain>
    </source>
</reference>
<dbReference type="GO" id="GO:0005524">
    <property type="term" value="F:ATP binding"/>
    <property type="evidence" value="ECO:0007669"/>
    <property type="project" value="UniProtKB-KW"/>
</dbReference>
<feature type="region of interest" description="Disordered" evidence="9">
    <location>
        <begin position="1"/>
        <end position="24"/>
    </location>
</feature>
<keyword evidence="4" id="KW-0808">Transferase</keyword>
<dbReference type="NCBIfam" id="TIGR00744">
    <property type="entry name" value="ROK_glcA_fam"/>
    <property type="match status" value="1"/>
</dbReference>
<evidence type="ECO:0000256" key="8">
    <source>
        <dbReference type="ARBA" id="ARBA00032386"/>
    </source>
</evidence>
<evidence type="ECO:0000256" key="5">
    <source>
        <dbReference type="ARBA" id="ARBA00022741"/>
    </source>
</evidence>
<dbReference type="RefSeq" id="WP_236777330.1">
    <property type="nucleotide sequence ID" value="NZ_CP018863.1"/>
</dbReference>
<evidence type="ECO:0000256" key="1">
    <source>
        <dbReference type="ARBA" id="ARBA00006479"/>
    </source>
</evidence>
<dbReference type="EMBL" id="FNKH01000002">
    <property type="protein sequence ID" value="SDQ26876.1"/>
    <property type="molecule type" value="Genomic_DNA"/>
</dbReference>
<organism evidence="10 11">
    <name type="scientific">Crystallibacter crystallopoietes</name>
    <dbReference type="NCBI Taxonomy" id="37928"/>
    <lineage>
        <taxon>Bacteria</taxon>
        <taxon>Bacillati</taxon>
        <taxon>Actinomycetota</taxon>
        <taxon>Actinomycetes</taxon>
        <taxon>Micrococcales</taxon>
        <taxon>Micrococcaceae</taxon>
        <taxon>Crystallibacter</taxon>
    </lineage>
</organism>
<dbReference type="SUPFAM" id="SSF53067">
    <property type="entry name" value="Actin-like ATPase domain"/>
    <property type="match status" value="1"/>
</dbReference>
<evidence type="ECO:0000256" key="7">
    <source>
        <dbReference type="ARBA" id="ARBA00022840"/>
    </source>
</evidence>
<protein>
    <recommendedName>
        <fullName evidence="3">Glucokinase</fullName>
        <ecNumber evidence="2">2.7.1.2</ecNumber>
    </recommendedName>
    <alternativeName>
        <fullName evidence="8">Glucose kinase</fullName>
    </alternativeName>
</protein>
<dbReference type="Gene3D" id="3.30.420.40">
    <property type="match status" value="2"/>
</dbReference>
<accession>A0A1H0ZIC1</accession>
<dbReference type="InterPro" id="IPR004654">
    <property type="entry name" value="ROK_glcA"/>
</dbReference>
<dbReference type="GO" id="GO:0005737">
    <property type="term" value="C:cytoplasm"/>
    <property type="evidence" value="ECO:0007669"/>
    <property type="project" value="InterPro"/>
</dbReference>
<dbReference type="PANTHER" id="PTHR18964">
    <property type="entry name" value="ROK (REPRESSOR, ORF, KINASE) FAMILY"/>
    <property type="match status" value="1"/>
</dbReference>
<dbReference type="CDD" id="cd24061">
    <property type="entry name" value="ASKHA_NBD_ROK_SgGLK-like"/>
    <property type="match status" value="1"/>
</dbReference>
<comment type="similarity">
    <text evidence="1">Belongs to the ROK (NagC/XylR) family.</text>
</comment>
<dbReference type="AlphaFoldDB" id="A0A1H0ZIC1"/>
<dbReference type="InterPro" id="IPR049874">
    <property type="entry name" value="ROK_cs"/>
</dbReference>
<dbReference type="PROSITE" id="PS01125">
    <property type="entry name" value="ROK"/>
    <property type="match status" value="1"/>
</dbReference>
<dbReference type="EC" id="2.7.1.2" evidence="2"/>
<sequence length="358" mass="38219">MKQMRVDDPGRPRTPRVHSPALRNGRVPRARVQLRLPSRLTRRGLSIGIDIGGTKVAAGVVDADGRILVEEIRATPGHDAREVEQVIVSLVRSLSSEHRILSVGIGAAGWMDRSGSTVLFSPHLAWRNEPVRANLEKLLHRRVSVTNDADAAAWAECRFGTGTGQSRLVCITLGTGIGGAIILDGRLERGNWGVAGEFGHQVIVPHGHRCECGNRGCWEQYASGNALGREARELARANSPVAQEWLRAVDGRAEDITGAVVTSLAREGDPASIQLIEDIGEWLGLGLANLAAALDPGMFVIGGGLSEAGELLLEPTRRAFGRNLTGRGFRPAAPIELAALGPKAGLIGAADIARFSWR</sequence>
<dbReference type="PANTHER" id="PTHR18964:SF173">
    <property type="entry name" value="GLUCOKINASE"/>
    <property type="match status" value="1"/>
</dbReference>
<evidence type="ECO:0000313" key="10">
    <source>
        <dbReference type="EMBL" id="SDQ26876.1"/>
    </source>
</evidence>
<keyword evidence="7" id="KW-0067">ATP-binding</keyword>
<keyword evidence="6 10" id="KW-0418">Kinase</keyword>
<name>A0A1H0ZIC1_9MICC</name>
<evidence type="ECO:0000256" key="2">
    <source>
        <dbReference type="ARBA" id="ARBA00012323"/>
    </source>
</evidence>
<dbReference type="Pfam" id="PF00480">
    <property type="entry name" value="ROK"/>
    <property type="match status" value="1"/>
</dbReference>
<keyword evidence="5" id="KW-0547">Nucleotide-binding</keyword>
<dbReference type="Proteomes" id="UP000181917">
    <property type="component" value="Unassembled WGS sequence"/>
</dbReference>
<dbReference type="STRING" id="37928.SAMN04489742_0362"/>
<dbReference type="InterPro" id="IPR000600">
    <property type="entry name" value="ROK"/>
</dbReference>
<evidence type="ECO:0000313" key="11">
    <source>
        <dbReference type="Proteomes" id="UP000181917"/>
    </source>
</evidence>
<gene>
    <name evidence="10" type="ORF">SAMN04489742_0362</name>
</gene>
<evidence type="ECO:0000256" key="6">
    <source>
        <dbReference type="ARBA" id="ARBA00022777"/>
    </source>
</evidence>
<keyword evidence="11" id="KW-1185">Reference proteome</keyword>
<feature type="compositionally biased region" description="Basic and acidic residues" evidence="9">
    <location>
        <begin position="1"/>
        <end position="11"/>
    </location>
</feature>
<dbReference type="InterPro" id="IPR043129">
    <property type="entry name" value="ATPase_NBD"/>
</dbReference>
<dbReference type="GO" id="GO:0006096">
    <property type="term" value="P:glycolytic process"/>
    <property type="evidence" value="ECO:0007669"/>
    <property type="project" value="InterPro"/>
</dbReference>